<reference evidence="1 2" key="1">
    <citation type="journal article" date="2015" name="Nature">
        <title>rRNA introns, odd ribosomes, and small enigmatic genomes across a large radiation of phyla.</title>
        <authorList>
            <person name="Brown C.T."/>
            <person name="Hug L.A."/>
            <person name="Thomas B.C."/>
            <person name="Sharon I."/>
            <person name="Castelle C.J."/>
            <person name="Singh A."/>
            <person name="Wilkins M.J."/>
            <person name="Williams K.H."/>
            <person name="Banfield J.F."/>
        </authorList>
    </citation>
    <scope>NUCLEOTIDE SEQUENCE [LARGE SCALE GENOMIC DNA]</scope>
</reference>
<dbReference type="InterPro" id="IPR015947">
    <property type="entry name" value="PUA-like_sf"/>
</dbReference>
<dbReference type="AlphaFoldDB" id="A0A0G0XJW4"/>
<accession>A0A0G0XJW4</accession>
<dbReference type="SUPFAM" id="SSF88697">
    <property type="entry name" value="PUA domain-like"/>
    <property type="match status" value="1"/>
</dbReference>
<proteinExistence type="predicted"/>
<evidence type="ECO:0000313" key="1">
    <source>
        <dbReference type="EMBL" id="KKS25205.1"/>
    </source>
</evidence>
<gene>
    <name evidence="1" type="ORF">UU85_C0005G0015</name>
</gene>
<dbReference type="Proteomes" id="UP000034256">
    <property type="component" value="Unassembled WGS sequence"/>
</dbReference>
<dbReference type="Gene3D" id="2.30.130.30">
    <property type="entry name" value="Hypothetical protein"/>
    <property type="match status" value="1"/>
</dbReference>
<name>A0A0G0XJW4_9BACT</name>
<dbReference type="EMBL" id="LCCF01000005">
    <property type="protein sequence ID" value="KKS25205.1"/>
    <property type="molecule type" value="Genomic_DNA"/>
</dbReference>
<evidence type="ECO:0000313" key="2">
    <source>
        <dbReference type="Proteomes" id="UP000034256"/>
    </source>
</evidence>
<organism evidence="1 2">
    <name type="scientific">Candidatus Wolfebacteria bacterium GW2011_GWA2_42_10</name>
    <dbReference type="NCBI Taxonomy" id="1619004"/>
    <lineage>
        <taxon>Bacteria</taxon>
        <taxon>Candidatus Wolfeibacteriota</taxon>
    </lineage>
</organism>
<sequence length="81" mass="9432">METRAASEKYRNIQSGDSVVLVCGKDRFQKKVKKAKIFTTVRSLLRSYNLKRIMPELNSEKNGKKNYINIRITKRKLKSLA</sequence>
<protein>
    <submittedName>
        <fullName evidence="1">Uncharacterized protein</fullName>
    </submittedName>
</protein>
<comment type="caution">
    <text evidence="1">The sequence shown here is derived from an EMBL/GenBank/DDBJ whole genome shotgun (WGS) entry which is preliminary data.</text>
</comment>